<dbReference type="Pfam" id="PF01055">
    <property type="entry name" value="Glyco_hydro_31_2nd"/>
    <property type="match status" value="1"/>
</dbReference>
<feature type="domain" description="Glycosyl hydrolase family 31 C-terminal" evidence="6">
    <location>
        <begin position="586"/>
        <end position="671"/>
    </location>
</feature>
<proteinExistence type="inferred from homology"/>
<reference evidence="8" key="1">
    <citation type="journal article" date="2019" name="Int. J. Syst. Evol. Microbiol.">
        <title>The Global Catalogue of Microorganisms (GCM) 10K type strain sequencing project: providing services to taxonomists for standard genome sequencing and annotation.</title>
        <authorList>
            <consortium name="The Broad Institute Genomics Platform"/>
            <consortium name="The Broad Institute Genome Sequencing Center for Infectious Disease"/>
            <person name="Wu L."/>
            <person name="Ma J."/>
        </authorList>
    </citation>
    <scope>NUCLEOTIDE SEQUENCE [LARGE SCALE GENOMIC DNA]</scope>
    <source>
        <strain evidence="8">CECT 8531</strain>
    </source>
</reference>
<dbReference type="Gene3D" id="2.60.40.1760">
    <property type="entry name" value="glycosyl hydrolase (family 31)"/>
    <property type="match status" value="1"/>
</dbReference>
<dbReference type="PANTHER" id="PTHR43863:SF2">
    <property type="entry name" value="MALTASE-GLUCOAMYLASE"/>
    <property type="match status" value="1"/>
</dbReference>
<keyword evidence="2" id="KW-0378">Hydrolase</keyword>
<evidence type="ECO:0000256" key="1">
    <source>
        <dbReference type="ARBA" id="ARBA00007806"/>
    </source>
</evidence>
<comment type="similarity">
    <text evidence="1 2">Belongs to the glycosyl hydrolase 31 family.</text>
</comment>
<comment type="caution">
    <text evidence="7">The sequence shown here is derived from an EMBL/GenBank/DDBJ whole genome shotgun (WGS) entry which is preliminary data.</text>
</comment>
<dbReference type="Pfam" id="PF21365">
    <property type="entry name" value="Glyco_hydro_31_3rd"/>
    <property type="match status" value="1"/>
</dbReference>
<evidence type="ECO:0000256" key="2">
    <source>
        <dbReference type="RuleBase" id="RU361185"/>
    </source>
</evidence>
<name>A0ABV8RCR9_9SPHN</name>
<dbReference type="Gene3D" id="3.20.20.80">
    <property type="entry name" value="Glycosidases"/>
    <property type="match status" value="1"/>
</dbReference>
<feature type="domain" description="DUF5110" evidence="5">
    <location>
        <begin position="688"/>
        <end position="762"/>
    </location>
</feature>
<dbReference type="CDD" id="cd14752">
    <property type="entry name" value="GH31_N"/>
    <property type="match status" value="1"/>
</dbReference>
<dbReference type="InterPro" id="IPR048395">
    <property type="entry name" value="Glyco_hydro_31_C"/>
</dbReference>
<feature type="domain" description="Glycoside hydrolase family 31 TIM barrel" evidence="3">
    <location>
        <begin position="247"/>
        <end position="578"/>
    </location>
</feature>
<evidence type="ECO:0000259" key="6">
    <source>
        <dbReference type="Pfam" id="PF21365"/>
    </source>
</evidence>
<dbReference type="EMBL" id="JBHSDH010000010">
    <property type="protein sequence ID" value="MFC4291133.1"/>
    <property type="molecule type" value="Genomic_DNA"/>
</dbReference>
<dbReference type="InterPro" id="IPR000322">
    <property type="entry name" value="Glyco_hydro_31_TIM"/>
</dbReference>
<gene>
    <name evidence="7" type="ORF">ACFOWX_01760</name>
</gene>
<dbReference type="InterPro" id="IPR033403">
    <property type="entry name" value="DUF5110"/>
</dbReference>
<evidence type="ECO:0000313" key="7">
    <source>
        <dbReference type="EMBL" id="MFC4291133.1"/>
    </source>
</evidence>
<dbReference type="SUPFAM" id="SSF51445">
    <property type="entry name" value="(Trans)glycosidases"/>
    <property type="match status" value="1"/>
</dbReference>
<evidence type="ECO:0000259" key="3">
    <source>
        <dbReference type="Pfam" id="PF01055"/>
    </source>
</evidence>
<dbReference type="InterPro" id="IPR025887">
    <property type="entry name" value="Glyco_hydro_31_N_dom"/>
</dbReference>
<dbReference type="InterPro" id="IPR013780">
    <property type="entry name" value="Glyco_hydro_b"/>
</dbReference>
<protein>
    <submittedName>
        <fullName evidence="7">TIM-barrel domain-containing protein</fullName>
    </submittedName>
</protein>
<organism evidence="7 8">
    <name type="scientific">Sphingorhabdus arenilitoris</name>
    <dbReference type="NCBI Taxonomy" id="1490041"/>
    <lineage>
        <taxon>Bacteria</taxon>
        <taxon>Pseudomonadati</taxon>
        <taxon>Pseudomonadota</taxon>
        <taxon>Alphaproteobacteria</taxon>
        <taxon>Sphingomonadales</taxon>
        <taxon>Sphingomonadaceae</taxon>
        <taxon>Sphingorhabdus</taxon>
    </lineage>
</organism>
<evidence type="ECO:0000259" key="5">
    <source>
        <dbReference type="Pfam" id="PF17137"/>
    </source>
</evidence>
<dbReference type="InterPro" id="IPR051816">
    <property type="entry name" value="Glycosyl_Hydrolase_31"/>
</dbReference>
<dbReference type="SUPFAM" id="SSF74650">
    <property type="entry name" value="Galactose mutarotase-like"/>
    <property type="match status" value="1"/>
</dbReference>
<evidence type="ECO:0000259" key="4">
    <source>
        <dbReference type="Pfam" id="PF13802"/>
    </source>
</evidence>
<dbReference type="SUPFAM" id="SSF51011">
    <property type="entry name" value="Glycosyl hydrolase domain"/>
    <property type="match status" value="1"/>
</dbReference>
<evidence type="ECO:0000313" key="8">
    <source>
        <dbReference type="Proteomes" id="UP001595887"/>
    </source>
</evidence>
<dbReference type="Proteomes" id="UP001595887">
    <property type="component" value="Unassembled WGS sequence"/>
</dbReference>
<sequence length="823" mass="91477">MRYPGLIIYGAICLLAALPSFAGAREYVSHKLEGQTLSIATDEGNVTVRAVSADAFEIVYDINEDKQFPSFALSGETQQTDVQVEENEDSILLRTPAMTATIEKSPLRMRYDRQGAALLSEEKGFFTDDKSRGFRFDLTASERLWGGGQRVLGMDRRGEILPLDNRGAYGYSDRSDAMYYGVPAVISDRKYMLLFDNSARGEMDLGKSEANILQVKASGGRAAYVVVAGQSYADIVQNYTAITGKQPLPPRWALGNMASRFGYRTEAETRSVVDKHFAEDFPLDAVILDLFWFGPDIKGHMGNLDWNRSAFPNPEGMIADFKKKGVNTILITEPFILSTSKRWEEALANQALARDAAGQPKTFDFYFGNGGLIDMFDPKASDWFWAKNRDLLNQGVAGIWGDLGEPEAHPSDIVHTPNWGADEVHNAYGHQWARMMSEKWAQDFPNQRPFLMMRSGFAGTQRFGIIPWSGDVSKTWPALQAQIEIALQMSVVGLAYSHSDLGGFVALDSAVDDGKTAVAFDKELYIRWLQFGAFQPVFRPHSQEQIPAEPVFQDEQTKDIVRRYIRTRYRLMPYLYTAAWQNSRTGMPMTRPLAFASDDPAMFTDQSAFLWGNDLLVAPVTQKAATSKSVPLPAGIWFDYWTGAKFFGGQTVSVPVAIKDIPVFVRAGAFIPAIGDIDTLRDYRTDRLKLHYYHDGSVTASTSQIYDDDGITPASQEKGLYELLNFQSAYVKDTLLIGLTRERHKAYAGQPAQRQMQVIVHNIDKAPRRVMVDGKKMVVNKGGLNGGDKAGVAYSASGRTLTINFPWRGDKANIAVRSGSAAN</sequence>
<feature type="domain" description="Glycoside hydrolase family 31 N-terminal" evidence="4">
    <location>
        <begin position="46"/>
        <end position="204"/>
    </location>
</feature>
<keyword evidence="8" id="KW-1185">Reference proteome</keyword>
<dbReference type="InterPro" id="IPR011013">
    <property type="entry name" value="Gal_mutarotase_sf_dom"/>
</dbReference>
<dbReference type="Gene3D" id="2.60.40.1180">
    <property type="entry name" value="Golgi alpha-mannosidase II"/>
    <property type="match status" value="2"/>
</dbReference>
<dbReference type="Pfam" id="PF17137">
    <property type="entry name" value="DUF5110"/>
    <property type="match status" value="1"/>
</dbReference>
<accession>A0ABV8RCR9</accession>
<dbReference type="PANTHER" id="PTHR43863">
    <property type="entry name" value="HYDROLASE, PUTATIVE (AFU_ORTHOLOGUE AFUA_1G03140)-RELATED"/>
    <property type="match status" value="1"/>
</dbReference>
<dbReference type="RefSeq" id="WP_381420727.1">
    <property type="nucleotide sequence ID" value="NZ_JBHSDH010000010.1"/>
</dbReference>
<keyword evidence="2" id="KW-0326">Glycosidase</keyword>
<dbReference type="InterPro" id="IPR017853">
    <property type="entry name" value="GH"/>
</dbReference>
<dbReference type="Pfam" id="PF13802">
    <property type="entry name" value="Gal_mutarotas_2"/>
    <property type="match status" value="1"/>
</dbReference>